<reference evidence="2" key="1">
    <citation type="journal article" date="2009" name="Rice">
        <title>De Novo Next Generation Sequencing of Plant Genomes.</title>
        <authorList>
            <person name="Rounsley S."/>
            <person name="Marri P.R."/>
            <person name="Yu Y."/>
            <person name="He R."/>
            <person name="Sisneros N."/>
            <person name="Goicoechea J.L."/>
            <person name="Lee S.J."/>
            <person name="Angelova A."/>
            <person name="Kudrna D."/>
            <person name="Luo M."/>
            <person name="Affourtit J."/>
            <person name="Desany B."/>
            <person name="Knight J."/>
            <person name="Niazi F."/>
            <person name="Egholm M."/>
            <person name="Wing R.A."/>
        </authorList>
    </citation>
    <scope>NUCLEOTIDE SEQUENCE [LARGE SCALE GENOMIC DNA]</scope>
    <source>
        <strain evidence="2">cv. IRGC 105608</strain>
    </source>
</reference>
<keyword evidence="1" id="KW-0732">Signal</keyword>
<proteinExistence type="predicted"/>
<feature type="chain" id="PRO_5002261833" description="Secreted protein" evidence="1">
    <location>
        <begin position="29"/>
        <end position="214"/>
    </location>
</feature>
<evidence type="ECO:0000313" key="2">
    <source>
        <dbReference type="EnsemblPlants" id="OBART03G18360.1"/>
    </source>
</evidence>
<dbReference type="HOGENOM" id="CLU_112207_0_0_1"/>
<dbReference type="Gramene" id="OBART03G18360.1">
    <property type="protein sequence ID" value="OBART03G18360.1"/>
    <property type="gene ID" value="OBART03G18360"/>
</dbReference>
<feature type="signal peptide" evidence="1">
    <location>
        <begin position="1"/>
        <end position="28"/>
    </location>
</feature>
<evidence type="ECO:0000313" key="3">
    <source>
        <dbReference type="Proteomes" id="UP000026960"/>
    </source>
</evidence>
<keyword evidence="3" id="KW-1185">Reference proteome</keyword>
<dbReference type="Proteomes" id="UP000026960">
    <property type="component" value="Chromosome 3"/>
</dbReference>
<evidence type="ECO:0000256" key="1">
    <source>
        <dbReference type="SAM" id="SignalP"/>
    </source>
</evidence>
<evidence type="ECO:0008006" key="4">
    <source>
        <dbReference type="Google" id="ProtNLM"/>
    </source>
</evidence>
<name>A0A0D3FIT2_9ORYZ</name>
<dbReference type="AlphaFoldDB" id="A0A0D3FIT2"/>
<protein>
    <recommendedName>
        <fullName evidence="4">Secreted protein</fullName>
    </recommendedName>
</protein>
<reference evidence="2" key="2">
    <citation type="submission" date="2015-03" db="UniProtKB">
        <authorList>
            <consortium name="EnsemblPlants"/>
        </authorList>
    </citation>
    <scope>IDENTIFICATION</scope>
</reference>
<accession>A0A0D3FIT2</accession>
<dbReference type="PaxDb" id="65489-OBART03G18360.1"/>
<sequence>MCHVSLLPKWRSFVILLFRLSFFTPPFPLPLLSTKELLCRHGDDRAAPKKNLEYYAFLTARSRASGQHQSHGLLCLMATSSLSWRRGQLGRSKVIRNWEDKAQRVLLNLLLQCALSMVMKGQRDGEPSCSSPDCMSTMYHQQPVSCLIPVVSRLIHRYQTRYPVSCLVSDLVPGIWVSWLGVRPGTRRYQAWYLVSGYHGWYSHVSDLVLRYQG</sequence>
<dbReference type="EnsemblPlants" id="OBART03G18360.1">
    <property type="protein sequence ID" value="OBART03G18360.1"/>
    <property type="gene ID" value="OBART03G18360"/>
</dbReference>
<organism evidence="2">
    <name type="scientific">Oryza barthii</name>
    <dbReference type="NCBI Taxonomy" id="65489"/>
    <lineage>
        <taxon>Eukaryota</taxon>
        <taxon>Viridiplantae</taxon>
        <taxon>Streptophyta</taxon>
        <taxon>Embryophyta</taxon>
        <taxon>Tracheophyta</taxon>
        <taxon>Spermatophyta</taxon>
        <taxon>Magnoliopsida</taxon>
        <taxon>Liliopsida</taxon>
        <taxon>Poales</taxon>
        <taxon>Poaceae</taxon>
        <taxon>BOP clade</taxon>
        <taxon>Oryzoideae</taxon>
        <taxon>Oryzeae</taxon>
        <taxon>Oryzinae</taxon>
        <taxon>Oryza</taxon>
    </lineage>
</organism>